<name>A0A8G2HTN4_9ACTO</name>
<dbReference type="Proteomes" id="UP000255284">
    <property type="component" value="Unassembled WGS sequence"/>
</dbReference>
<sequence>MSSPSAPTATPRISEALHQSRWIVGGFVLLVISSLIFGLLSRPTDTNPLSPNNPGPRGAMALAQVLQQKGVNVRNIYTTRDVAQLGEDDLLVVTGVADLTDKHISSLMKSPRTNLLFLGTFAQTNRLEPYAVAVGESTPDGVAPRCKLPAAFEAGPLHGSRGSLKPLRTPEAACYQVAPEKYAYLQFQRPGGLRVSFLADAAAAENREITQNSQAAFLLNLMLPAKNVGWIVGSTFQLPSGHDAGSGTADVIPPAMTRALILFFVALLVLALAKGRRLGRVITEVVPVVVHGAETVYGRARMYRIHGAFETAAHHARGFTARRLGERLHLARGISAEQLCERVAELTGMPESRVHEALAGSPPRTGAELVNLLKNLNSLVETTKGKEHK</sequence>
<feature type="transmembrane region" description="Helical" evidence="1">
    <location>
        <begin position="21"/>
        <end position="40"/>
    </location>
</feature>
<dbReference type="AlphaFoldDB" id="A0A8G2HTN4"/>
<dbReference type="RefSeq" id="WP_115325604.1">
    <property type="nucleotide sequence ID" value="NZ_JACHMA010000001.1"/>
</dbReference>
<accession>A0A8G2HTN4</accession>
<gene>
    <name evidence="3" type="ORF">NCTC11819_00595</name>
</gene>
<evidence type="ECO:0000313" key="4">
    <source>
        <dbReference type="Proteomes" id="UP000255284"/>
    </source>
</evidence>
<feature type="domain" description="DUF4350" evidence="2">
    <location>
        <begin position="51"/>
        <end position="221"/>
    </location>
</feature>
<evidence type="ECO:0000256" key="1">
    <source>
        <dbReference type="SAM" id="Phobius"/>
    </source>
</evidence>
<keyword evidence="1" id="KW-0812">Transmembrane</keyword>
<evidence type="ECO:0000259" key="2">
    <source>
        <dbReference type="Pfam" id="PF14258"/>
    </source>
</evidence>
<dbReference type="Pfam" id="PF14258">
    <property type="entry name" value="DUF4350"/>
    <property type="match status" value="1"/>
</dbReference>
<protein>
    <recommendedName>
        <fullName evidence="2">DUF4350 domain-containing protein</fullName>
    </recommendedName>
</protein>
<dbReference type="EMBL" id="UGGQ01000006">
    <property type="protein sequence ID" value="STO16050.1"/>
    <property type="molecule type" value="Genomic_DNA"/>
</dbReference>
<proteinExistence type="predicted"/>
<dbReference type="GeneID" id="61167143"/>
<comment type="caution">
    <text evidence="3">The sequence shown here is derived from an EMBL/GenBank/DDBJ whole genome shotgun (WGS) entry which is preliminary data.</text>
</comment>
<reference evidence="3 4" key="1">
    <citation type="submission" date="2018-06" db="EMBL/GenBank/DDBJ databases">
        <authorList>
            <consortium name="Pathogen Informatics"/>
            <person name="Doyle S."/>
        </authorList>
    </citation>
    <scope>NUCLEOTIDE SEQUENCE [LARGE SCALE GENOMIC DNA]</scope>
    <source>
        <strain evidence="3 4">NCTC11819</strain>
    </source>
</reference>
<keyword evidence="1" id="KW-0472">Membrane</keyword>
<dbReference type="InterPro" id="IPR025646">
    <property type="entry name" value="DUF4350"/>
</dbReference>
<evidence type="ECO:0000313" key="3">
    <source>
        <dbReference type="EMBL" id="STO16050.1"/>
    </source>
</evidence>
<organism evidence="3 4">
    <name type="scientific">Mobiluncus mulieris</name>
    <dbReference type="NCBI Taxonomy" id="2052"/>
    <lineage>
        <taxon>Bacteria</taxon>
        <taxon>Bacillati</taxon>
        <taxon>Actinomycetota</taxon>
        <taxon>Actinomycetes</taxon>
        <taxon>Actinomycetales</taxon>
        <taxon>Actinomycetaceae</taxon>
        <taxon>Mobiluncus</taxon>
    </lineage>
</organism>
<feature type="transmembrane region" description="Helical" evidence="1">
    <location>
        <begin position="255"/>
        <end position="273"/>
    </location>
</feature>
<keyword evidence="1" id="KW-1133">Transmembrane helix</keyword>